<dbReference type="Pfam" id="PF00105">
    <property type="entry name" value="zf-C4"/>
    <property type="match status" value="1"/>
</dbReference>
<dbReference type="Gene3D" id="3.30.50.10">
    <property type="entry name" value="Erythroid Transcription Factor GATA-1, subunit A"/>
    <property type="match status" value="1"/>
</dbReference>
<keyword evidence="4" id="KW-0862">Zinc</keyword>
<keyword evidence="13" id="KW-1185">Reference proteome</keyword>
<feature type="domain" description="Nuclear receptor" evidence="11">
    <location>
        <begin position="117"/>
        <end position="191"/>
    </location>
</feature>
<dbReference type="PANTHER" id="PTHR24082">
    <property type="entry name" value="NUCLEAR HORMONE RECEPTOR"/>
    <property type="match status" value="1"/>
</dbReference>
<dbReference type="InterPro" id="IPR013088">
    <property type="entry name" value="Znf_NHR/GATA"/>
</dbReference>
<evidence type="ECO:0000256" key="1">
    <source>
        <dbReference type="ARBA" id="ARBA00005993"/>
    </source>
</evidence>
<evidence type="ECO:0000256" key="5">
    <source>
        <dbReference type="ARBA" id="ARBA00023015"/>
    </source>
</evidence>
<accession>A0ABD2I6V2</accession>
<organism evidence="12 13">
    <name type="scientific">Heterodera trifolii</name>
    <dbReference type="NCBI Taxonomy" id="157864"/>
    <lineage>
        <taxon>Eukaryota</taxon>
        <taxon>Metazoa</taxon>
        <taxon>Ecdysozoa</taxon>
        <taxon>Nematoda</taxon>
        <taxon>Chromadorea</taxon>
        <taxon>Rhabditida</taxon>
        <taxon>Tylenchina</taxon>
        <taxon>Tylenchomorpha</taxon>
        <taxon>Tylenchoidea</taxon>
        <taxon>Heteroderidae</taxon>
        <taxon>Heteroderinae</taxon>
        <taxon>Heterodera</taxon>
    </lineage>
</organism>
<reference evidence="12 13" key="1">
    <citation type="submission" date="2024-10" db="EMBL/GenBank/DDBJ databases">
        <authorList>
            <person name="Kim D."/>
        </authorList>
    </citation>
    <scope>NUCLEOTIDE SEQUENCE [LARGE SCALE GENOMIC DNA]</scope>
    <source>
        <strain evidence="12">BH-2024</strain>
    </source>
</reference>
<evidence type="ECO:0000256" key="10">
    <source>
        <dbReference type="SAM" id="MobiDB-lite"/>
    </source>
</evidence>
<evidence type="ECO:0000256" key="2">
    <source>
        <dbReference type="ARBA" id="ARBA00022723"/>
    </source>
</evidence>
<keyword evidence="8" id="KW-0675">Receptor</keyword>
<dbReference type="AlphaFoldDB" id="A0ABD2I6V2"/>
<sequence length="225" mass="25769">MEKLAQQNHCVADSTASSLAKAAQMELEFIQRVLLGPQRGNLTAIECLFAQDFRQNSSMMPNYGAAWKNSEIPKLEMEKHTNRICGVDEPKSDNESETDRGDQKLKRRGVGRPKRNPSECKVCGRKSMYCYYRIRCCEGCKQFFRRAVAKRTLFNCFGAKNCHIGKDGIRCRGCRLDKCLLVGMDPTLINAMQQEGKAQYLDRLELRKKSALLRENCREEKNLLM</sequence>
<evidence type="ECO:0000313" key="13">
    <source>
        <dbReference type="Proteomes" id="UP001620626"/>
    </source>
</evidence>
<keyword evidence="7" id="KW-0804">Transcription</keyword>
<protein>
    <recommendedName>
        <fullName evidence="11">Nuclear receptor domain-containing protein</fullName>
    </recommendedName>
</protein>
<evidence type="ECO:0000256" key="4">
    <source>
        <dbReference type="ARBA" id="ARBA00022833"/>
    </source>
</evidence>
<dbReference type="GO" id="GO:0003677">
    <property type="term" value="F:DNA binding"/>
    <property type="evidence" value="ECO:0007669"/>
    <property type="project" value="UniProtKB-KW"/>
</dbReference>
<dbReference type="PANTHER" id="PTHR24082:SF507">
    <property type="entry name" value="BILE ACID RECEPTOR-RELATED"/>
    <property type="match status" value="1"/>
</dbReference>
<dbReference type="InterPro" id="IPR001628">
    <property type="entry name" value="Znf_hrmn_rcpt"/>
</dbReference>
<feature type="compositionally biased region" description="Basic residues" evidence="10">
    <location>
        <begin position="105"/>
        <end position="115"/>
    </location>
</feature>
<evidence type="ECO:0000256" key="3">
    <source>
        <dbReference type="ARBA" id="ARBA00022771"/>
    </source>
</evidence>
<proteinExistence type="inferred from homology"/>
<dbReference type="PROSITE" id="PS51030">
    <property type="entry name" value="NUCLEAR_REC_DBD_2"/>
    <property type="match status" value="1"/>
</dbReference>
<name>A0ABD2I6V2_9BILA</name>
<dbReference type="SMART" id="SM00399">
    <property type="entry name" value="ZnF_C4"/>
    <property type="match status" value="1"/>
</dbReference>
<comment type="caution">
    <text evidence="12">The sequence shown here is derived from an EMBL/GenBank/DDBJ whole genome shotgun (WGS) entry which is preliminary data.</text>
</comment>
<feature type="region of interest" description="Disordered" evidence="10">
    <location>
        <begin position="85"/>
        <end position="117"/>
    </location>
</feature>
<dbReference type="PRINTS" id="PR00047">
    <property type="entry name" value="STROIDFINGER"/>
</dbReference>
<keyword evidence="5" id="KW-0805">Transcription regulation</keyword>
<dbReference type="SUPFAM" id="SSF57716">
    <property type="entry name" value="Glucocorticoid receptor-like (DNA-binding domain)"/>
    <property type="match status" value="1"/>
</dbReference>
<evidence type="ECO:0000313" key="12">
    <source>
        <dbReference type="EMBL" id="KAL3073255.1"/>
    </source>
</evidence>
<comment type="similarity">
    <text evidence="1">Belongs to the nuclear hormone receptor family.</text>
</comment>
<evidence type="ECO:0000256" key="9">
    <source>
        <dbReference type="ARBA" id="ARBA00023242"/>
    </source>
</evidence>
<evidence type="ECO:0000259" key="11">
    <source>
        <dbReference type="PROSITE" id="PS51030"/>
    </source>
</evidence>
<dbReference type="EMBL" id="JBICBT010001323">
    <property type="protein sequence ID" value="KAL3073255.1"/>
    <property type="molecule type" value="Genomic_DNA"/>
</dbReference>
<dbReference type="GO" id="GO:0008270">
    <property type="term" value="F:zinc ion binding"/>
    <property type="evidence" value="ECO:0007669"/>
    <property type="project" value="UniProtKB-KW"/>
</dbReference>
<evidence type="ECO:0000256" key="6">
    <source>
        <dbReference type="ARBA" id="ARBA00023125"/>
    </source>
</evidence>
<evidence type="ECO:0000256" key="7">
    <source>
        <dbReference type="ARBA" id="ARBA00023163"/>
    </source>
</evidence>
<keyword evidence="9" id="KW-0539">Nucleus</keyword>
<keyword evidence="6" id="KW-0238">DNA-binding</keyword>
<evidence type="ECO:0000256" key="8">
    <source>
        <dbReference type="ARBA" id="ARBA00023170"/>
    </source>
</evidence>
<feature type="compositionally biased region" description="Basic and acidic residues" evidence="10">
    <location>
        <begin position="85"/>
        <end position="104"/>
    </location>
</feature>
<dbReference type="InterPro" id="IPR050234">
    <property type="entry name" value="Nuclear_hormone_rcpt_NR1"/>
</dbReference>
<gene>
    <name evidence="12" type="ORF">niasHT_031203</name>
</gene>
<keyword evidence="3" id="KW-0863">Zinc-finger</keyword>
<dbReference type="Proteomes" id="UP001620626">
    <property type="component" value="Unassembled WGS sequence"/>
</dbReference>
<keyword evidence="2" id="KW-0479">Metal-binding</keyword>